<dbReference type="EMBL" id="CP002584">
    <property type="protein sequence ID" value="ADZ80540.1"/>
    <property type="molecule type" value="Genomic_DNA"/>
</dbReference>
<protein>
    <recommendedName>
        <fullName evidence="2">DUF1573 domain-containing protein</fullName>
    </recommendedName>
</protein>
<dbReference type="Pfam" id="PF07610">
    <property type="entry name" value="DUF1573"/>
    <property type="match status" value="1"/>
</dbReference>
<evidence type="ECO:0000313" key="1">
    <source>
        <dbReference type="EMBL" id="ADZ80540.1"/>
    </source>
</evidence>
<dbReference type="Gene3D" id="2.60.40.10">
    <property type="entry name" value="Immunoglobulins"/>
    <property type="match status" value="1"/>
</dbReference>
<gene>
    <name evidence="1" type="ordered locus">Sph21_4006</name>
</gene>
<reference evidence="1" key="1">
    <citation type="submission" date="2011-03" db="EMBL/GenBank/DDBJ databases">
        <title>Complete sequence of Sphingobacterium sp. 21.</title>
        <authorList>
            <consortium name="US DOE Joint Genome Institute"/>
            <person name="Lucas S."/>
            <person name="Copeland A."/>
            <person name="Lapidus A."/>
            <person name="Cheng J.-F."/>
            <person name="Goodwin L."/>
            <person name="Pitluck S."/>
            <person name="Davenport K."/>
            <person name="Detter J.C."/>
            <person name="Han C."/>
            <person name="Tapia R."/>
            <person name="Land M."/>
            <person name="Hauser L."/>
            <person name="Kyrpides N."/>
            <person name="Ivanova N."/>
            <person name="Ovchinnikova G."/>
            <person name="Pagani I."/>
            <person name="Siebers A.K."/>
            <person name="Allgaier M."/>
            <person name="Thelen M.P."/>
            <person name="Hugenholtz P."/>
            <person name="Woyke T."/>
        </authorList>
    </citation>
    <scope>NUCLEOTIDE SEQUENCE</scope>
    <source>
        <strain evidence="1">21</strain>
    </source>
</reference>
<dbReference type="PATRIC" id="fig|743722.3.peg.4271"/>
<proteinExistence type="predicted"/>
<dbReference type="PANTHER" id="PTHR37833">
    <property type="entry name" value="LIPOPROTEIN-RELATED"/>
    <property type="match status" value="1"/>
</dbReference>
<dbReference type="HOGENOM" id="CLU_122784_0_0_10"/>
<sequence>MADLHQITNNYKYMKNKILLLSLAVFALSACNGSKQKEKSAGEDIIESVNTTDNTGVNKQIPDSADVADAPVLKFKNDTYDFSKIKEGEKVNHVFEFTNTGKSPLIISDVQAGCGCTTPKFDKKPIKPGEQGSIEVGFNSAGQRGAQHKIITVYSNAQPAQLMLHLKGEVQ</sequence>
<name>F4C621_SPHS2</name>
<dbReference type="InterPro" id="IPR013783">
    <property type="entry name" value="Ig-like_fold"/>
</dbReference>
<dbReference type="KEGG" id="shg:Sph21_4006"/>
<dbReference type="STRING" id="743722.Sph21_4006"/>
<dbReference type="AlphaFoldDB" id="F4C621"/>
<accession>F4C621</accession>
<organism evidence="1">
    <name type="scientific">Sphingobacterium sp. (strain 21)</name>
    <dbReference type="NCBI Taxonomy" id="743722"/>
    <lineage>
        <taxon>Bacteria</taxon>
        <taxon>Pseudomonadati</taxon>
        <taxon>Bacteroidota</taxon>
        <taxon>Sphingobacteriia</taxon>
        <taxon>Sphingobacteriales</taxon>
        <taxon>Sphingobacteriaceae</taxon>
        <taxon>Sphingobacterium</taxon>
    </lineage>
</organism>
<dbReference type="eggNOG" id="COG2885">
    <property type="taxonomic scope" value="Bacteria"/>
</dbReference>
<dbReference type="InterPro" id="IPR011467">
    <property type="entry name" value="DUF1573"/>
</dbReference>
<dbReference type="PANTHER" id="PTHR37833:SF1">
    <property type="entry name" value="SIGNAL PEPTIDE PROTEIN"/>
    <property type="match status" value="1"/>
</dbReference>
<evidence type="ECO:0008006" key="2">
    <source>
        <dbReference type="Google" id="ProtNLM"/>
    </source>
</evidence>